<proteinExistence type="predicted"/>
<protein>
    <submittedName>
        <fullName evidence="1">Uncharacterized protein</fullName>
    </submittedName>
</protein>
<organism evidence="1 2">
    <name type="scientific">Rubritalea tangerina</name>
    <dbReference type="NCBI Taxonomy" id="430798"/>
    <lineage>
        <taxon>Bacteria</taxon>
        <taxon>Pseudomonadati</taxon>
        <taxon>Verrucomicrobiota</taxon>
        <taxon>Verrucomicrobiia</taxon>
        <taxon>Verrucomicrobiales</taxon>
        <taxon>Rubritaleaceae</taxon>
        <taxon>Rubritalea</taxon>
    </lineage>
</organism>
<evidence type="ECO:0000313" key="1">
    <source>
        <dbReference type="EMBL" id="MFD2159397.1"/>
    </source>
</evidence>
<evidence type="ECO:0000313" key="2">
    <source>
        <dbReference type="Proteomes" id="UP001597389"/>
    </source>
</evidence>
<dbReference type="RefSeq" id="WP_377178220.1">
    <property type="nucleotide sequence ID" value="NZ_JBHUJB010000045.1"/>
</dbReference>
<reference evidence="2" key="1">
    <citation type="journal article" date="2019" name="Int. J. Syst. Evol. Microbiol.">
        <title>The Global Catalogue of Microorganisms (GCM) 10K type strain sequencing project: providing services to taxonomists for standard genome sequencing and annotation.</title>
        <authorList>
            <consortium name="The Broad Institute Genomics Platform"/>
            <consortium name="The Broad Institute Genome Sequencing Center for Infectious Disease"/>
            <person name="Wu L."/>
            <person name="Ma J."/>
        </authorList>
    </citation>
    <scope>NUCLEOTIDE SEQUENCE [LARGE SCALE GENOMIC DNA]</scope>
    <source>
        <strain evidence="2">CCUG 57942</strain>
    </source>
</reference>
<name>A0ABW4ZCS1_9BACT</name>
<accession>A0ABW4ZCS1</accession>
<dbReference type="Proteomes" id="UP001597389">
    <property type="component" value="Unassembled WGS sequence"/>
</dbReference>
<keyword evidence="2" id="KW-1185">Reference proteome</keyword>
<sequence length="91" mass="10271">MLYTIKWTKSKSDTYTSECGTITVSKVDESFKLVDSIEGDKLQYRSLTDAMDDGGTRYLTTQMGNFAPFLDVMKKNGELKLVHQIDDGFSN</sequence>
<dbReference type="EMBL" id="JBHUJB010000045">
    <property type="protein sequence ID" value="MFD2159397.1"/>
    <property type="molecule type" value="Genomic_DNA"/>
</dbReference>
<gene>
    <name evidence="1" type="ORF">ACFSW8_10840</name>
</gene>
<comment type="caution">
    <text evidence="1">The sequence shown here is derived from an EMBL/GenBank/DDBJ whole genome shotgun (WGS) entry which is preliminary data.</text>
</comment>